<dbReference type="GO" id="GO:0016829">
    <property type="term" value="F:lyase activity"/>
    <property type="evidence" value="ECO:0007669"/>
    <property type="project" value="UniProtKB-KW"/>
</dbReference>
<reference evidence="1 2" key="1">
    <citation type="journal article" date="2015" name="Antonie Van Leeuwenhoek">
        <title>Prauserella endophytica sp. nov., an endophytic actinobacterium isolated from Tamarix taklamakanensis.</title>
        <authorList>
            <person name="Liu J.M."/>
            <person name="Habden X."/>
            <person name="Guo L."/>
            <person name="Tuo L."/>
            <person name="Jiang Z.K."/>
            <person name="Liu S.W."/>
            <person name="Liu X.F."/>
            <person name="Chen L."/>
            <person name="Li R.F."/>
            <person name="Zhang Y.Q."/>
            <person name="Sun C.H."/>
        </authorList>
    </citation>
    <scope>NUCLEOTIDE SEQUENCE [LARGE SCALE GENOMIC DNA]</scope>
    <source>
        <strain evidence="1 2">CGMCC 4.7182</strain>
    </source>
</reference>
<dbReference type="InterPro" id="IPR040442">
    <property type="entry name" value="Pyrv_kinase-like_dom_sf"/>
</dbReference>
<protein>
    <submittedName>
        <fullName evidence="1">Isocitrate lyase/phosphoenolpyruvate mutase family protein</fullName>
    </submittedName>
</protein>
<evidence type="ECO:0000313" key="2">
    <source>
        <dbReference type="Proteomes" id="UP000309992"/>
    </source>
</evidence>
<comment type="caution">
    <text evidence="1">The sequence shown here is derived from an EMBL/GenBank/DDBJ whole genome shotgun (WGS) entry which is preliminary data.</text>
</comment>
<dbReference type="PANTHER" id="PTHR42905:SF16">
    <property type="entry name" value="CARBOXYPHOSPHONOENOLPYRUVATE PHOSPHONOMUTASE-LIKE PROTEIN (AFU_ORTHOLOGUE AFUA_5G07230)"/>
    <property type="match status" value="1"/>
</dbReference>
<organism evidence="1 2">
    <name type="scientific">Prauserella endophytica</name>
    <dbReference type="NCBI Taxonomy" id="1592324"/>
    <lineage>
        <taxon>Bacteria</taxon>
        <taxon>Bacillati</taxon>
        <taxon>Actinomycetota</taxon>
        <taxon>Actinomycetes</taxon>
        <taxon>Pseudonocardiales</taxon>
        <taxon>Pseudonocardiaceae</taxon>
        <taxon>Prauserella</taxon>
        <taxon>Prauserella coralliicola group</taxon>
    </lineage>
</organism>
<sequence>MSTADFAAFYDLHHGAEPLLLPNAWDHAGAAALVAAGCPAIGTTSLGVAAAHGLPDGEGRTREQTVVLARRLTQLPCLLTVDVEGGFSDDAGEVAELALELAEAGVVGVNIEDGRGEGTLADPGAQAGLITAIKDRVPGLFVNARVDTYWLGVDTGSLAPTLDRARRYADAGADGIFVPGRLPDIAAVAEGVDLPLNVLYLPGGPSVAELGQLGVRRVSTGSLLFRTALGATVDTAVAIRDGSEPALAAPSYSDVQRLIG</sequence>
<dbReference type="Pfam" id="PF13714">
    <property type="entry name" value="PEP_mutase"/>
    <property type="match status" value="1"/>
</dbReference>
<dbReference type="Gene3D" id="3.20.20.60">
    <property type="entry name" value="Phosphoenolpyruvate-binding domains"/>
    <property type="match status" value="1"/>
</dbReference>
<dbReference type="EMBL" id="SWMS01000012">
    <property type="protein sequence ID" value="TKG68421.1"/>
    <property type="molecule type" value="Genomic_DNA"/>
</dbReference>
<accession>A0ABY2S166</accession>
<dbReference type="InterPro" id="IPR039556">
    <property type="entry name" value="ICL/PEPM"/>
</dbReference>
<gene>
    <name evidence="1" type="ORF">FCN18_21995</name>
</gene>
<keyword evidence="1" id="KW-0456">Lyase</keyword>
<dbReference type="RefSeq" id="WP_137095996.1">
    <property type="nucleotide sequence ID" value="NZ_SWMS01000012.1"/>
</dbReference>
<dbReference type="PANTHER" id="PTHR42905">
    <property type="entry name" value="PHOSPHOENOLPYRUVATE CARBOXYLASE"/>
    <property type="match status" value="1"/>
</dbReference>
<dbReference type="Proteomes" id="UP000309992">
    <property type="component" value="Unassembled WGS sequence"/>
</dbReference>
<dbReference type="SUPFAM" id="SSF51621">
    <property type="entry name" value="Phosphoenolpyruvate/pyruvate domain"/>
    <property type="match status" value="1"/>
</dbReference>
<name>A0ABY2S166_9PSEU</name>
<keyword evidence="2" id="KW-1185">Reference proteome</keyword>
<dbReference type="CDD" id="cd00377">
    <property type="entry name" value="ICL_PEPM"/>
    <property type="match status" value="1"/>
</dbReference>
<proteinExistence type="predicted"/>
<dbReference type="InterPro" id="IPR015813">
    <property type="entry name" value="Pyrv/PenolPyrv_kinase-like_dom"/>
</dbReference>
<evidence type="ECO:0000313" key="1">
    <source>
        <dbReference type="EMBL" id="TKG68421.1"/>
    </source>
</evidence>